<dbReference type="PANTHER" id="PTHR23017">
    <property type="entry name" value="SERPENTINE RECEPTOR, CLASS X"/>
    <property type="match status" value="1"/>
</dbReference>
<dbReference type="SUPFAM" id="SSF81321">
    <property type="entry name" value="Family A G protein-coupled receptor-like"/>
    <property type="match status" value="1"/>
</dbReference>
<dbReference type="PROSITE" id="PS50262">
    <property type="entry name" value="G_PROTEIN_RECEP_F1_2"/>
    <property type="match status" value="1"/>
</dbReference>
<proteinExistence type="predicted"/>
<evidence type="ECO:0000256" key="5">
    <source>
        <dbReference type="SAM" id="Phobius"/>
    </source>
</evidence>
<feature type="transmembrane region" description="Helical" evidence="5">
    <location>
        <begin position="104"/>
        <end position="129"/>
    </location>
</feature>
<keyword evidence="3 5" id="KW-1133">Transmembrane helix</keyword>
<feature type="domain" description="G-protein coupled receptors family 1 profile" evidence="6">
    <location>
        <begin position="2"/>
        <end position="267"/>
    </location>
</feature>
<feature type="transmembrane region" description="Helical" evidence="5">
    <location>
        <begin position="73"/>
        <end position="92"/>
    </location>
</feature>
<dbReference type="InterPro" id="IPR019430">
    <property type="entry name" value="7TM_GPCR_serpentine_rcpt_Srx"/>
</dbReference>
<evidence type="ECO:0000259" key="6">
    <source>
        <dbReference type="PROSITE" id="PS50262"/>
    </source>
</evidence>
<name>A0A8R1DEL0_CAEJA</name>
<comment type="subcellular location">
    <subcellularLocation>
        <location evidence="1">Membrane</location>
    </subcellularLocation>
</comment>
<evidence type="ECO:0000313" key="8">
    <source>
        <dbReference type="Proteomes" id="UP000005237"/>
    </source>
</evidence>
<dbReference type="Proteomes" id="UP000005237">
    <property type="component" value="Unassembled WGS sequence"/>
</dbReference>
<evidence type="ECO:0000256" key="4">
    <source>
        <dbReference type="ARBA" id="ARBA00023136"/>
    </source>
</evidence>
<accession>A0A8R1DEL0</accession>
<keyword evidence="4 5" id="KW-0472">Membrane</keyword>
<dbReference type="Gene3D" id="1.20.1070.10">
    <property type="entry name" value="Rhodopsin 7-helix transmembrane proteins"/>
    <property type="match status" value="1"/>
</dbReference>
<feature type="transmembrane region" description="Helical" evidence="5">
    <location>
        <begin position="149"/>
        <end position="172"/>
    </location>
</feature>
<dbReference type="CDD" id="cd00637">
    <property type="entry name" value="7tm_classA_rhodopsin-like"/>
    <property type="match status" value="1"/>
</dbReference>
<keyword evidence="8" id="KW-1185">Reference proteome</keyword>
<dbReference type="AlphaFoldDB" id="A0A8R1DEL0"/>
<dbReference type="PANTHER" id="PTHR23017:SF42">
    <property type="entry name" value="G-PROTEIN COUPLED RECEPTORS FAMILY 1 PROFILE DOMAIN-CONTAINING PROTEIN"/>
    <property type="match status" value="1"/>
</dbReference>
<feature type="transmembrane region" description="Helical" evidence="5">
    <location>
        <begin position="224"/>
        <end position="244"/>
    </location>
</feature>
<dbReference type="EnsemblMetazoa" id="CJA00285.1">
    <property type="protein sequence ID" value="CJA00285.1"/>
    <property type="gene ID" value="WBGene00119488"/>
</dbReference>
<protein>
    <submittedName>
        <fullName evidence="7">G_PROTEIN_RECEP_F1_2 domain-containing protein</fullName>
    </submittedName>
</protein>
<sequence>MANLLVFVAARKMSSMSSSFGMITKNQAVCNTIMCLIFLLSVCPMQLTGSPWLLTYSHFFGAFAMTVYEVSNASHLLIALNRFCAVFLPSHYEILFTKRGTKALTYTIWCAATIVCILLYEIIGCHFTYDDVSWTFGFLATKMCTTLTWYSDFTFNTSLVVITLSVNLLTAYKAGRNSRMLMNAAGMKMSKTQRRRELNFVKQAFFQGTTIFTGQVSYYLFAPLVLNSILLFLLGTLWAFMHAVEGSLRLVVNYIALMMAGLDTMIFPFYTEYWSFLVFFVLFSIGVVWRYSGSRWNGMFRNRIFKSKIVRLWKATNDKRRTTNN</sequence>
<dbReference type="Pfam" id="PF10328">
    <property type="entry name" value="7TM_GPCR_Srx"/>
    <property type="match status" value="1"/>
</dbReference>
<reference evidence="8" key="1">
    <citation type="submission" date="2010-08" db="EMBL/GenBank/DDBJ databases">
        <authorList>
            <consortium name="Caenorhabditis japonica Sequencing Consortium"/>
            <person name="Wilson R.K."/>
        </authorList>
    </citation>
    <scope>NUCLEOTIDE SEQUENCE [LARGE SCALE GENOMIC DNA]</scope>
    <source>
        <strain evidence="8">DF5081</strain>
    </source>
</reference>
<evidence type="ECO:0000256" key="1">
    <source>
        <dbReference type="ARBA" id="ARBA00004370"/>
    </source>
</evidence>
<feature type="transmembrane region" description="Helical" evidence="5">
    <location>
        <begin position="276"/>
        <end position="293"/>
    </location>
</feature>
<keyword evidence="2 5" id="KW-0812">Transmembrane</keyword>
<evidence type="ECO:0000313" key="7">
    <source>
        <dbReference type="EnsemblMetazoa" id="CJA00285.1"/>
    </source>
</evidence>
<reference evidence="7" key="2">
    <citation type="submission" date="2022-06" db="UniProtKB">
        <authorList>
            <consortium name="EnsemblMetazoa"/>
        </authorList>
    </citation>
    <scope>IDENTIFICATION</scope>
    <source>
        <strain evidence="7">DF5081</strain>
    </source>
</reference>
<dbReference type="GO" id="GO:0016020">
    <property type="term" value="C:membrane"/>
    <property type="evidence" value="ECO:0007669"/>
    <property type="project" value="UniProtKB-SubCell"/>
</dbReference>
<dbReference type="InterPro" id="IPR017452">
    <property type="entry name" value="GPCR_Rhodpsn_7TM"/>
</dbReference>
<evidence type="ECO:0000256" key="3">
    <source>
        <dbReference type="ARBA" id="ARBA00022989"/>
    </source>
</evidence>
<evidence type="ECO:0000256" key="2">
    <source>
        <dbReference type="ARBA" id="ARBA00022692"/>
    </source>
</evidence>
<organism evidence="7 8">
    <name type="scientific">Caenorhabditis japonica</name>
    <dbReference type="NCBI Taxonomy" id="281687"/>
    <lineage>
        <taxon>Eukaryota</taxon>
        <taxon>Metazoa</taxon>
        <taxon>Ecdysozoa</taxon>
        <taxon>Nematoda</taxon>
        <taxon>Chromadorea</taxon>
        <taxon>Rhabditida</taxon>
        <taxon>Rhabditina</taxon>
        <taxon>Rhabditomorpha</taxon>
        <taxon>Rhabditoidea</taxon>
        <taxon>Rhabditidae</taxon>
        <taxon>Peloderinae</taxon>
        <taxon>Caenorhabditis</taxon>
    </lineage>
</organism>